<dbReference type="EMBL" id="JAROKS010000018">
    <property type="protein sequence ID" value="KAK1793491.1"/>
    <property type="molecule type" value="Genomic_DNA"/>
</dbReference>
<keyword evidence="1 7" id="KW-0963">Cytoplasm</keyword>
<dbReference type="Gene3D" id="3.40.50.150">
    <property type="entry name" value="Vaccinia Virus protein VP39"/>
    <property type="match status" value="1"/>
</dbReference>
<proteinExistence type="inferred from homology"/>
<keyword evidence="3 7" id="KW-0808">Transferase</keyword>
<dbReference type="InterPro" id="IPR029063">
    <property type="entry name" value="SAM-dependent_MTases_sf"/>
</dbReference>
<evidence type="ECO:0000256" key="5">
    <source>
        <dbReference type="ARBA" id="ARBA00023242"/>
    </source>
</evidence>
<sequence>MASTENTHAQNNSSAPCVEDDFTPSALGTKEYWDNVYRRELETYKDIGDVGEIWFGEGSMRRVIQWMQKQNIPLHVAILDIGMGNGVFLVELECLNISAKQGFTNLTGIDYSIASVELTRSILEGEDLTDIKVQEQDFLSLSPELKGFDMCIDKGTFDAISLSPEGQEMSKQRYVTSLRAALKPHGHFVITSCNWTKEQLLKIFSPGFDLVQELPTPRFQFAGVTGNSVTSLVLRKHS</sequence>
<evidence type="ECO:0000256" key="3">
    <source>
        <dbReference type="ARBA" id="ARBA00022679"/>
    </source>
</evidence>
<dbReference type="PANTHER" id="PTHR12843:SF5">
    <property type="entry name" value="EEF1A LYSINE METHYLTRANSFERASE 2"/>
    <property type="match status" value="1"/>
</dbReference>
<dbReference type="Proteomes" id="UP001239994">
    <property type="component" value="Unassembled WGS sequence"/>
</dbReference>
<dbReference type="FunFam" id="3.40.50.150:FF:000172">
    <property type="entry name" value="EEF1A lysine methyltransferase 2"/>
    <property type="match status" value="1"/>
</dbReference>
<dbReference type="InterPro" id="IPR025714">
    <property type="entry name" value="Methyltranfer_dom"/>
</dbReference>
<dbReference type="EC" id="2.1.1.-" evidence="7"/>
<dbReference type="PANTHER" id="PTHR12843">
    <property type="entry name" value="PROTEIN-LYSINE N-METHYLTRANSFERASE METTL10"/>
    <property type="match status" value="1"/>
</dbReference>
<comment type="similarity">
    <text evidence="7">Belongs to the class I-like SAM-binding methyltransferase superfamily. EFM4 family.</text>
</comment>
<feature type="region of interest" description="Disordered" evidence="8">
    <location>
        <begin position="1"/>
        <end position="20"/>
    </location>
</feature>
<dbReference type="InterPro" id="IPR026635">
    <property type="entry name" value="Efm4/METTL10"/>
</dbReference>
<dbReference type="GO" id="GO:0032259">
    <property type="term" value="P:methylation"/>
    <property type="evidence" value="ECO:0007669"/>
    <property type="project" value="UniProtKB-KW"/>
</dbReference>
<evidence type="ECO:0000259" key="9">
    <source>
        <dbReference type="Pfam" id="PF13847"/>
    </source>
</evidence>
<dbReference type="AlphaFoldDB" id="A0AAD8Z6U2"/>
<keyword evidence="5 7" id="KW-0539">Nucleus</keyword>
<comment type="catalytic activity">
    <reaction evidence="6">
        <text>L-lysyl-[protein] + 3 S-adenosyl-L-methionine = N(6),N(6),N(6)-trimethyl-L-lysyl-[protein] + 3 S-adenosyl-L-homocysteine + 3 H(+)</text>
        <dbReference type="Rhea" id="RHEA:54192"/>
        <dbReference type="Rhea" id="RHEA-COMP:9752"/>
        <dbReference type="Rhea" id="RHEA-COMP:13826"/>
        <dbReference type="ChEBI" id="CHEBI:15378"/>
        <dbReference type="ChEBI" id="CHEBI:29969"/>
        <dbReference type="ChEBI" id="CHEBI:57856"/>
        <dbReference type="ChEBI" id="CHEBI:59789"/>
        <dbReference type="ChEBI" id="CHEBI:61961"/>
    </reaction>
    <physiologicalReaction direction="left-to-right" evidence="6">
        <dbReference type="Rhea" id="RHEA:54193"/>
    </physiologicalReaction>
</comment>
<feature type="domain" description="Methyltransferase" evidence="9">
    <location>
        <begin position="76"/>
        <end position="208"/>
    </location>
</feature>
<dbReference type="SUPFAM" id="SSF53335">
    <property type="entry name" value="S-adenosyl-L-methionine-dependent methyltransferases"/>
    <property type="match status" value="1"/>
</dbReference>
<dbReference type="HAMAP" id="MF_03188">
    <property type="entry name" value="Methyltr_EFM4"/>
    <property type="match status" value="1"/>
</dbReference>
<evidence type="ECO:0000256" key="8">
    <source>
        <dbReference type="SAM" id="MobiDB-lite"/>
    </source>
</evidence>
<evidence type="ECO:0000256" key="4">
    <source>
        <dbReference type="ARBA" id="ARBA00022691"/>
    </source>
</evidence>
<evidence type="ECO:0000256" key="2">
    <source>
        <dbReference type="ARBA" id="ARBA00022603"/>
    </source>
</evidence>
<comment type="caution">
    <text evidence="10">The sequence shown here is derived from an EMBL/GenBank/DDBJ whole genome shotgun (WGS) entry which is preliminary data.</text>
</comment>
<organism evidence="10 11">
    <name type="scientific">Electrophorus voltai</name>
    <dbReference type="NCBI Taxonomy" id="2609070"/>
    <lineage>
        <taxon>Eukaryota</taxon>
        <taxon>Metazoa</taxon>
        <taxon>Chordata</taxon>
        <taxon>Craniata</taxon>
        <taxon>Vertebrata</taxon>
        <taxon>Euteleostomi</taxon>
        <taxon>Actinopterygii</taxon>
        <taxon>Neopterygii</taxon>
        <taxon>Teleostei</taxon>
        <taxon>Ostariophysi</taxon>
        <taxon>Gymnotiformes</taxon>
        <taxon>Gymnotoidei</taxon>
        <taxon>Gymnotidae</taxon>
        <taxon>Electrophorus</taxon>
    </lineage>
</organism>
<keyword evidence="2 7" id="KW-0489">Methyltransferase</keyword>
<gene>
    <name evidence="7" type="primary">EEF1AKMT2</name>
    <name evidence="7" type="synonym">METTL10</name>
    <name evidence="10" type="ORF">P4O66_011863</name>
</gene>
<evidence type="ECO:0000313" key="11">
    <source>
        <dbReference type="Proteomes" id="UP001239994"/>
    </source>
</evidence>
<evidence type="ECO:0000256" key="1">
    <source>
        <dbReference type="ARBA" id="ARBA00022490"/>
    </source>
</evidence>
<dbReference type="Pfam" id="PF13847">
    <property type="entry name" value="Methyltransf_31"/>
    <property type="match status" value="1"/>
</dbReference>
<protein>
    <recommendedName>
        <fullName evidence="7">EEF1A lysine methyltransferase 2</fullName>
        <ecNumber evidence="7">2.1.1.-</ecNumber>
    </recommendedName>
    <alternativeName>
        <fullName evidence="7">Methyltransferase-like protein 10</fullName>
    </alternativeName>
    <alternativeName>
        <fullName evidence="7">Protein-lysine N-methyltransferase METTL10</fullName>
    </alternativeName>
</protein>
<evidence type="ECO:0000313" key="10">
    <source>
        <dbReference type="EMBL" id="KAK1793491.1"/>
    </source>
</evidence>
<comment type="subcellular location">
    <subcellularLocation>
        <location evidence="7">Cytoplasm</location>
    </subcellularLocation>
    <subcellularLocation>
        <location evidence="7">Nucleus</location>
    </subcellularLocation>
</comment>
<comment type="function">
    <text evidence="7">Protein-lysine methyltransferase that selectively catalyzes the trimethylation of EEF1A at 'Lys-318'.</text>
</comment>
<dbReference type="GO" id="GO:0005634">
    <property type="term" value="C:nucleus"/>
    <property type="evidence" value="ECO:0007669"/>
    <property type="project" value="UniProtKB-SubCell"/>
</dbReference>
<keyword evidence="11" id="KW-1185">Reference proteome</keyword>
<reference evidence="10" key="1">
    <citation type="submission" date="2023-03" db="EMBL/GenBank/DDBJ databases">
        <title>Electrophorus voltai genome.</title>
        <authorList>
            <person name="Bian C."/>
        </authorList>
    </citation>
    <scope>NUCLEOTIDE SEQUENCE</scope>
    <source>
        <strain evidence="10">CB-2022</strain>
        <tissue evidence="10">Muscle</tissue>
    </source>
</reference>
<accession>A0AAD8Z6U2</accession>
<feature type="compositionally biased region" description="Polar residues" evidence="8">
    <location>
        <begin position="1"/>
        <end position="15"/>
    </location>
</feature>
<dbReference type="GO" id="GO:0016279">
    <property type="term" value="F:protein-lysine N-methyltransferase activity"/>
    <property type="evidence" value="ECO:0007669"/>
    <property type="project" value="UniProtKB-UniRule"/>
</dbReference>
<dbReference type="CDD" id="cd02440">
    <property type="entry name" value="AdoMet_MTases"/>
    <property type="match status" value="1"/>
</dbReference>
<keyword evidence="4 7" id="KW-0949">S-adenosyl-L-methionine</keyword>
<evidence type="ECO:0000256" key="7">
    <source>
        <dbReference type="HAMAP-Rule" id="MF_03188"/>
    </source>
</evidence>
<name>A0AAD8Z6U2_9TELE</name>
<evidence type="ECO:0000256" key="6">
    <source>
        <dbReference type="ARBA" id="ARBA00049497"/>
    </source>
</evidence>
<dbReference type="GO" id="GO:0005737">
    <property type="term" value="C:cytoplasm"/>
    <property type="evidence" value="ECO:0007669"/>
    <property type="project" value="UniProtKB-SubCell"/>
</dbReference>